<dbReference type="EMBL" id="VUJU01013845">
    <property type="protein sequence ID" value="KAF0703552.1"/>
    <property type="molecule type" value="Genomic_DNA"/>
</dbReference>
<dbReference type="AlphaFoldDB" id="A0A6G0VRK9"/>
<evidence type="ECO:0000256" key="1">
    <source>
        <dbReference type="SAM" id="Phobius"/>
    </source>
</evidence>
<evidence type="ECO:0000313" key="2">
    <source>
        <dbReference type="EMBL" id="KAF0703552.1"/>
    </source>
</evidence>
<keyword evidence="1" id="KW-1133">Transmembrane helix</keyword>
<reference evidence="2 3" key="1">
    <citation type="submission" date="2019-08" db="EMBL/GenBank/DDBJ databases">
        <title>Whole genome of Aphis craccivora.</title>
        <authorList>
            <person name="Voronova N.V."/>
            <person name="Shulinski R.S."/>
            <person name="Bandarenka Y.V."/>
            <person name="Zhorov D.G."/>
            <person name="Warner D."/>
        </authorList>
    </citation>
    <scope>NUCLEOTIDE SEQUENCE [LARGE SCALE GENOMIC DNA]</scope>
    <source>
        <strain evidence="2">180601</strain>
        <tissue evidence="2">Whole Body</tissue>
    </source>
</reference>
<sequence>KCPFIKEEDREKLFKTFWNDISWSERRTYVSTLCTIQPTKVNTIGNNDSRRKGTIKYFLKIENEVLPVCKKMFLQTLDLKEWSVRNWISNSCNGSGITISLDHQKNISKVGRKPNKNKGMIKFFDNLPKLPSHYCRSNTNKLYLESFFESKVSVFKAYVASLQGDETAVSKTEFYSEFQKRNLALYSPKKDLCDLCEGFKYGNITQDVYDVHQKKKKMDARDAKNLEKQLAINNSNEHVSLTMDVQAVKLAPFIRASSMYYKTKLCVHNYTIFNQSTADVCYYLWDETNGGDGCGYQNRNIVVSNALLKFSIDHKVTITQNFLEKGHTQMEVDSVHHTIEMRLRKREIHLPTDYINVCRDARIKTPYRIIEVWIGHAYTSFIWGLVLFWGREKDDM</sequence>
<dbReference type="PANTHER" id="PTHR10773:SF19">
    <property type="match status" value="1"/>
</dbReference>
<evidence type="ECO:0000313" key="3">
    <source>
        <dbReference type="Proteomes" id="UP000478052"/>
    </source>
</evidence>
<keyword evidence="1" id="KW-0812">Transmembrane</keyword>
<comment type="caution">
    <text evidence="2">The sequence shown here is derived from an EMBL/GenBank/DDBJ whole genome shotgun (WGS) entry which is preliminary data.</text>
</comment>
<keyword evidence="1" id="KW-0472">Membrane</keyword>
<name>A0A6G0VRK9_APHCR</name>
<keyword evidence="3" id="KW-1185">Reference proteome</keyword>
<protein>
    <submittedName>
        <fullName evidence="2">Uncharacterized protein</fullName>
    </submittedName>
</protein>
<proteinExistence type="predicted"/>
<feature type="transmembrane region" description="Helical" evidence="1">
    <location>
        <begin position="372"/>
        <end position="390"/>
    </location>
</feature>
<dbReference type="Proteomes" id="UP000478052">
    <property type="component" value="Unassembled WGS sequence"/>
</dbReference>
<feature type="non-terminal residue" evidence="2">
    <location>
        <position position="1"/>
    </location>
</feature>
<organism evidence="2 3">
    <name type="scientific">Aphis craccivora</name>
    <name type="common">Cowpea aphid</name>
    <dbReference type="NCBI Taxonomy" id="307492"/>
    <lineage>
        <taxon>Eukaryota</taxon>
        <taxon>Metazoa</taxon>
        <taxon>Ecdysozoa</taxon>
        <taxon>Arthropoda</taxon>
        <taxon>Hexapoda</taxon>
        <taxon>Insecta</taxon>
        <taxon>Pterygota</taxon>
        <taxon>Neoptera</taxon>
        <taxon>Paraneoptera</taxon>
        <taxon>Hemiptera</taxon>
        <taxon>Sternorrhyncha</taxon>
        <taxon>Aphidomorpha</taxon>
        <taxon>Aphidoidea</taxon>
        <taxon>Aphididae</taxon>
        <taxon>Aphidini</taxon>
        <taxon>Aphis</taxon>
        <taxon>Aphis</taxon>
    </lineage>
</organism>
<accession>A0A6G0VRK9</accession>
<dbReference type="OrthoDB" id="6629708at2759"/>
<feature type="non-terminal residue" evidence="2">
    <location>
        <position position="396"/>
    </location>
</feature>
<dbReference type="PANTHER" id="PTHR10773">
    <property type="entry name" value="DNA-DIRECTED RNA POLYMERASES I, II, AND III SUBUNIT RPABC2"/>
    <property type="match status" value="1"/>
</dbReference>
<gene>
    <name evidence="2" type="ORF">FWK35_00036701</name>
</gene>